<evidence type="ECO:0000313" key="5">
    <source>
        <dbReference type="Proteomes" id="UP000095453"/>
    </source>
</evidence>
<sequence>MTDYEKIEEIARKNNNVFKTQMVIEAGIRKEKIREMLESGLIEKLGHGLYSLSKEDVDEYYEFQQRCPKGIFSYGTSAYFWNLSDRVPNVLSCTVPRGYNTSRLKIDTKVKYHYLPKDLYGIGIVEVISPQGAKIRVYDRERTICDLIRDRKKVDMQLYSNALNVYFKSREKNIRKLMKYGKAFRITEELEKYMEVLQ</sequence>
<evidence type="ECO:0000313" key="4">
    <source>
        <dbReference type="EMBL" id="RHA83648.1"/>
    </source>
</evidence>
<dbReference type="RefSeq" id="WP_055172438.1">
    <property type="nucleotide sequence ID" value="NZ_CABJFX010000039.1"/>
</dbReference>
<organism evidence="2 5">
    <name type="scientific">Roseburia inulinivorans</name>
    <dbReference type="NCBI Taxonomy" id="360807"/>
    <lineage>
        <taxon>Bacteria</taxon>
        <taxon>Bacillati</taxon>
        <taxon>Bacillota</taxon>
        <taxon>Clostridia</taxon>
        <taxon>Lachnospirales</taxon>
        <taxon>Lachnospiraceae</taxon>
        <taxon>Roseburia</taxon>
    </lineage>
</organism>
<dbReference type="AlphaFoldDB" id="A0A173VXU3"/>
<dbReference type="Proteomes" id="UP000095453">
    <property type="component" value="Unassembled WGS sequence"/>
</dbReference>
<accession>A0A173VXU3</accession>
<dbReference type="Pfam" id="PF13338">
    <property type="entry name" value="AbiEi_4"/>
    <property type="match status" value="1"/>
</dbReference>
<evidence type="ECO:0000313" key="6">
    <source>
        <dbReference type="Proteomes" id="UP000283492"/>
    </source>
</evidence>
<evidence type="ECO:0000259" key="1">
    <source>
        <dbReference type="Pfam" id="PF13338"/>
    </source>
</evidence>
<feature type="domain" description="AbiEi antitoxin N-terminal" evidence="1">
    <location>
        <begin position="5"/>
        <end position="52"/>
    </location>
</feature>
<proteinExistence type="predicted"/>
<dbReference type="EMBL" id="QSFX01000039">
    <property type="protein sequence ID" value="RHA83648.1"/>
    <property type="molecule type" value="Genomic_DNA"/>
</dbReference>
<reference evidence="6 7" key="2">
    <citation type="submission" date="2018-08" db="EMBL/GenBank/DDBJ databases">
        <title>A genome reference for cultivated species of the human gut microbiota.</title>
        <authorList>
            <person name="Zou Y."/>
            <person name="Xue W."/>
            <person name="Luo G."/>
        </authorList>
    </citation>
    <scope>NUCLEOTIDE SEQUENCE [LARGE SCALE GENOMIC DNA]</scope>
    <source>
        <strain evidence="3 7">AF28-15</strain>
        <strain evidence="4 6">AM42-1AC</strain>
    </source>
</reference>
<name>A0A173VXU3_9FIRM</name>
<reference evidence="2 5" key="1">
    <citation type="submission" date="2015-09" db="EMBL/GenBank/DDBJ databases">
        <authorList>
            <consortium name="Pathogen Informatics"/>
        </authorList>
    </citation>
    <scope>NUCLEOTIDE SEQUENCE [LARGE SCALE GENOMIC DNA]</scope>
    <source>
        <strain evidence="2 5">2789STDY5608887</strain>
    </source>
</reference>
<evidence type="ECO:0000313" key="2">
    <source>
        <dbReference type="EMBL" id="CUN31446.1"/>
    </source>
</evidence>
<dbReference type="EMBL" id="QRTF01000052">
    <property type="protein sequence ID" value="RGQ44715.1"/>
    <property type="molecule type" value="Genomic_DNA"/>
</dbReference>
<dbReference type="EMBL" id="CYXX01000054">
    <property type="protein sequence ID" value="CUN31446.1"/>
    <property type="molecule type" value="Genomic_DNA"/>
</dbReference>
<dbReference type="Proteomes" id="UP000283492">
    <property type="component" value="Unassembled WGS sequence"/>
</dbReference>
<dbReference type="InterPro" id="IPR025159">
    <property type="entry name" value="AbiEi_N"/>
</dbReference>
<protein>
    <submittedName>
        <fullName evidence="3">Abortive infection protein</fullName>
    </submittedName>
</protein>
<gene>
    <name evidence="4" type="ORF">DW914_16310</name>
    <name evidence="3" type="ORF">DWY96_16090</name>
    <name evidence="2" type="ORF">ERS852444_03604</name>
</gene>
<evidence type="ECO:0000313" key="7">
    <source>
        <dbReference type="Proteomes" id="UP000283738"/>
    </source>
</evidence>
<dbReference type="Proteomes" id="UP000283738">
    <property type="component" value="Unassembled WGS sequence"/>
</dbReference>
<evidence type="ECO:0000313" key="3">
    <source>
        <dbReference type="EMBL" id="RGQ44715.1"/>
    </source>
</evidence>